<gene>
    <name evidence="4" type="ORF">US86_C0004G0013</name>
</gene>
<keyword evidence="2" id="KW-1133">Transmembrane helix</keyword>
<keyword evidence="2" id="KW-0812">Transmembrane</keyword>
<reference evidence="4 5" key="1">
    <citation type="journal article" date="2015" name="Nature">
        <title>rRNA introns, odd ribosomes, and small enigmatic genomes across a large radiation of phyla.</title>
        <authorList>
            <person name="Brown C.T."/>
            <person name="Hug L.A."/>
            <person name="Thomas B.C."/>
            <person name="Sharon I."/>
            <person name="Castelle C.J."/>
            <person name="Singh A."/>
            <person name="Wilkins M.J."/>
            <person name="Williams K.H."/>
            <person name="Banfield J.F."/>
        </authorList>
    </citation>
    <scope>NUCLEOTIDE SEQUENCE [LARGE SCALE GENOMIC DNA]</scope>
</reference>
<sequence>MPAQRLTVTQAAEFLNVSDETLRRWEKAGYLIPERTAGGARRYDIDQLRTLKKLTRGKKLNASKLAKQQVPSSNPSVLRHTPSSENYTFHAQYEGYINSAKNIEIATSSDVHRSPRDDTLNTLSRAVIAIPSEVEGEAISYSPSLPKIDLLIPLKHTSIKAIFIKNALMTLSFISTIIFSIFLYNYIINPEKTMSSLRDDKSLVLGSNPQKLSYSPEFKKQIKKYQIVIANVSEAISNTTGLLPPTLRRGRNDKEITKTSNLKLSPSSNGQVLGSHIRTGKLSINTNTAISGNLEVGGDIILTGRLLGEGFVSSVIAGDNVTITEQANDDGSVSPIISCFS</sequence>
<feature type="region of interest" description="Disordered" evidence="1">
    <location>
        <begin position="62"/>
        <end position="81"/>
    </location>
</feature>
<name>A0A0G0JUI6_9BACT</name>
<evidence type="ECO:0000256" key="1">
    <source>
        <dbReference type="SAM" id="MobiDB-lite"/>
    </source>
</evidence>
<feature type="compositionally biased region" description="Polar residues" evidence="1">
    <location>
        <begin position="69"/>
        <end position="81"/>
    </location>
</feature>
<organism evidence="4 5">
    <name type="scientific">Candidatus Daviesbacteria bacterium GW2011_GWA2_38_24</name>
    <dbReference type="NCBI Taxonomy" id="1618422"/>
    <lineage>
        <taxon>Bacteria</taxon>
        <taxon>Candidatus Daviesiibacteriota</taxon>
    </lineage>
</organism>
<evidence type="ECO:0000313" key="5">
    <source>
        <dbReference type="Proteomes" id="UP000034235"/>
    </source>
</evidence>
<dbReference type="GO" id="GO:0006355">
    <property type="term" value="P:regulation of DNA-templated transcription"/>
    <property type="evidence" value="ECO:0007669"/>
    <property type="project" value="InterPro"/>
</dbReference>
<dbReference type="SUPFAM" id="SSF46955">
    <property type="entry name" value="Putative DNA-binding domain"/>
    <property type="match status" value="1"/>
</dbReference>
<protein>
    <recommendedName>
        <fullName evidence="3">HTH merR-type domain-containing protein</fullName>
    </recommendedName>
</protein>
<dbReference type="GO" id="GO:0003677">
    <property type="term" value="F:DNA binding"/>
    <property type="evidence" value="ECO:0007669"/>
    <property type="project" value="InterPro"/>
</dbReference>
<proteinExistence type="predicted"/>
<feature type="domain" description="HTH merR-type" evidence="3">
    <location>
        <begin position="5"/>
        <end position="52"/>
    </location>
</feature>
<dbReference type="Gene3D" id="1.10.1660.10">
    <property type="match status" value="1"/>
</dbReference>
<evidence type="ECO:0000256" key="2">
    <source>
        <dbReference type="SAM" id="Phobius"/>
    </source>
</evidence>
<dbReference type="CDD" id="cd04762">
    <property type="entry name" value="HTH_MerR-trunc"/>
    <property type="match status" value="1"/>
</dbReference>
<dbReference type="InterPro" id="IPR000551">
    <property type="entry name" value="MerR-type_HTH_dom"/>
</dbReference>
<accession>A0A0G0JUI6</accession>
<keyword evidence="2" id="KW-0472">Membrane</keyword>
<dbReference type="SMART" id="SM00422">
    <property type="entry name" value="HTH_MERR"/>
    <property type="match status" value="1"/>
</dbReference>
<evidence type="ECO:0000259" key="3">
    <source>
        <dbReference type="PROSITE" id="PS50937"/>
    </source>
</evidence>
<dbReference type="EMBL" id="LBUP01000004">
    <property type="protein sequence ID" value="KKQ66695.1"/>
    <property type="molecule type" value="Genomic_DNA"/>
</dbReference>
<dbReference type="InterPro" id="IPR009061">
    <property type="entry name" value="DNA-bd_dom_put_sf"/>
</dbReference>
<dbReference type="Proteomes" id="UP000034235">
    <property type="component" value="Unassembled WGS sequence"/>
</dbReference>
<comment type="caution">
    <text evidence="4">The sequence shown here is derived from an EMBL/GenBank/DDBJ whole genome shotgun (WGS) entry which is preliminary data.</text>
</comment>
<evidence type="ECO:0000313" key="4">
    <source>
        <dbReference type="EMBL" id="KKQ66695.1"/>
    </source>
</evidence>
<dbReference type="PROSITE" id="PS50937">
    <property type="entry name" value="HTH_MERR_2"/>
    <property type="match status" value="1"/>
</dbReference>
<feature type="transmembrane region" description="Helical" evidence="2">
    <location>
        <begin position="167"/>
        <end position="188"/>
    </location>
</feature>
<dbReference type="AlphaFoldDB" id="A0A0G0JUI6"/>
<dbReference type="Pfam" id="PF00376">
    <property type="entry name" value="MerR"/>
    <property type="match status" value="1"/>
</dbReference>